<keyword evidence="3" id="KW-0378">Hydrolase</keyword>
<dbReference type="AlphaFoldDB" id="A0A146KGV3"/>
<dbReference type="SUPFAM" id="SSF54001">
    <property type="entry name" value="Cysteine proteinases"/>
    <property type="match status" value="1"/>
</dbReference>
<keyword evidence="2" id="KW-0645">Protease</keyword>
<dbReference type="InterPro" id="IPR051794">
    <property type="entry name" value="PG_Endopeptidase_C40"/>
</dbReference>
<dbReference type="PANTHER" id="PTHR47359:SF3">
    <property type="entry name" value="NLP_P60 DOMAIN-CONTAINING PROTEIN-RELATED"/>
    <property type="match status" value="1"/>
</dbReference>
<keyword evidence="4" id="KW-0788">Thiol protease</keyword>
<dbReference type="PANTHER" id="PTHR47359">
    <property type="entry name" value="PEPTIDOGLYCAN DL-ENDOPEPTIDASE CWLO"/>
    <property type="match status" value="1"/>
</dbReference>
<feature type="domain" description="NlpC/P60" evidence="5">
    <location>
        <begin position="3"/>
        <end position="130"/>
    </location>
</feature>
<evidence type="ECO:0000256" key="1">
    <source>
        <dbReference type="ARBA" id="ARBA00007074"/>
    </source>
</evidence>
<evidence type="ECO:0000256" key="3">
    <source>
        <dbReference type="ARBA" id="ARBA00022801"/>
    </source>
</evidence>
<evidence type="ECO:0000256" key="4">
    <source>
        <dbReference type="ARBA" id="ARBA00022807"/>
    </source>
</evidence>
<accession>A0A146KGV3</accession>
<proteinExistence type="inferred from homology"/>
<evidence type="ECO:0000256" key="2">
    <source>
        <dbReference type="ARBA" id="ARBA00022670"/>
    </source>
</evidence>
<dbReference type="InterPro" id="IPR038765">
    <property type="entry name" value="Papain-like_cys_pep_sf"/>
</dbReference>
<reference evidence="6" key="1">
    <citation type="submission" date="2015-07" db="EMBL/GenBank/DDBJ databases">
        <title>Adaptation to a free-living lifestyle via gene acquisitions in the diplomonad Trepomonas sp. PC1.</title>
        <authorList>
            <person name="Xu F."/>
            <person name="Jerlstrom-Hultqvist J."/>
            <person name="Kolisko M."/>
            <person name="Simpson A.G.B."/>
            <person name="Roger A.J."/>
            <person name="Svard S.G."/>
            <person name="Andersson J.O."/>
        </authorList>
    </citation>
    <scope>NUCLEOTIDE SEQUENCE</scope>
    <source>
        <strain evidence="6">PC1</strain>
    </source>
</reference>
<name>A0A146KGV3_9EUKA</name>
<organism evidence="6">
    <name type="scientific">Trepomonas sp. PC1</name>
    <dbReference type="NCBI Taxonomy" id="1076344"/>
    <lineage>
        <taxon>Eukaryota</taxon>
        <taxon>Metamonada</taxon>
        <taxon>Diplomonadida</taxon>
        <taxon>Hexamitidae</taxon>
        <taxon>Hexamitinae</taxon>
        <taxon>Trepomonas</taxon>
    </lineage>
</organism>
<dbReference type="GO" id="GO:0008234">
    <property type="term" value="F:cysteine-type peptidase activity"/>
    <property type="evidence" value="ECO:0007669"/>
    <property type="project" value="UniProtKB-KW"/>
</dbReference>
<feature type="non-terminal residue" evidence="6">
    <location>
        <position position="1"/>
    </location>
</feature>
<dbReference type="EMBL" id="GDID01000909">
    <property type="protein sequence ID" value="JAP95697.1"/>
    <property type="molecule type" value="Transcribed_RNA"/>
</dbReference>
<gene>
    <name evidence="6" type="ORF">TPC1_11218</name>
</gene>
<evidence type="ECO:0000259" key="5">
    <source>
        <dbReference type="PROSITE" id="PS51935"/>
    </source>
</evidence>
<dbReference type="Gene3D" id="3.90.1720.10">
    <property type="entry name" value="endopeptidase domain like (from Nostoc punctiforme)"/>
    <property type="match status" value="1"/>
</dbReference>
<sequence length="130" mass="14715">FILSLQQSVIECAIKQIGKPYNTNSAGPDSFDDWGLVQYCYRQIGKSVPRGAYSQCEQAKPVSESQAKPGDVVCFDSSCRYPPCPKHIGIFKERNMMIHSPPGWTSVVKTNNYKTCCQPRLTFKQIKRFD</sequence>
<dbReference type="InterPro" id="IPR000064">
    <property type="entry name" value="NLP_P60_dom"/>
</dbReference>
<dbReference type="PROSITE" id="PS51935">
    <property type="entry name" value="NLPC_P60"/>
    <property type="match status" value="1"/>
</dbReference>
<dbReference type="GO" id="GO:0006508">
    <property type="term" value="P:proteolysis"/>
    <property type="evidence" value="ECO:0007669"/>
    <property type="project" value="UniProtKB-KW"/>
</dbReference>
<dbReference type="Pfam" id="PF00877">
    <property type="entry name" value="NLPC_P60"/>
    <property type="match status" value="1"/>
</dbReference>
<comment type="similarity">
    <text evidence="1">Belongs to the peptidase C40 family.</text>
</comment>
<protein>
    <submittedName>
        <fullName evidence="6">NlpC/P60 family protein</fullName>
    </submittedName>
</protein>
<evidence type="ECO:0000313" key="6">
    <source>
        <dbReference type="EMBL" id="JAP95697.1"/>
    </source>
</evidence>